<feature type="domain" description="AMP-dependent synthetase/ligase" evidence="1">
    <location>
        <begin position="28"/>
        <end position="405"/>
    </location>
</feature>
<dbReference type="InterPro" id="IPR042099">
    <property type="entry name" value="ANL_N_sf"/>
</dbReference>
<dbReference type="PANTHER" id="PTHR43201">
    <property type="entry name" value="ACYL-COA SYNTHETASE"/>
    <property type="match status" value="1"/>
</dbReference>
<dbReference type="InterPro" id="IPR000873">
    <property type="entry name" value="AMP-dep_synth/lig_dom"/>
</dbReference>
<dbReference type="PROSITE" id="PS00455">
    <property type="entry name" value="AMP_BINDING"/>
    <property type="match status" value="1"/>
</dbReference>
<accession>A0A317X4I8</accession>
<dbReference type="STRING" id="1450535.A0A317X4I8"/>
<dbReference type="InterPro" id="IPR020845">
    <property type="entry name" value="AMP-binding_CS"/>
</dbReference>
<dbReference type="RefSeq" id="XP_025469596.1">
    <property type="nucleotide sequence ID" value="XM_025609826.1"/>
</dbReference>
<dbReference type="Proteomes" id="UP000246702">
    <property type="component" value="Unassembled WGS sequence"/>
</dbReference>
<dbReference type="AlphaFoldDB" id="A0A317X4I8"/>
<dbReference type="Pfam" id="PF13193">
    <property type="entry name" value="AMP-binding_C"/>
    <property type="match status" value="1"/>
</dbReference>
<dbReference type="InterPro" id="IPR025110">
    <property type="entry name" value="AMP-bd_C"/>
</dbReference>
<dbReference type="GeneID" id="37111969"/>
<evidence type="ECO:0000313" key="4">
    <source>
        <dbReference type="Proteomes" id="UP000246702"/>
    </source>
</evidence>
<dbReference type="GO" id="GO:0006631">
    <property type="term" value="P:fatty acid metabolic process"/>
    <property type="evidence" value="ECO:0007669"/>
    <property type="project" value="TreeGrafter"/>
</dbReference>
<dbReference type="Gene3D" id="3.40.50.12780">
    <property type="entry name" value="N-terminal domain of ligase-like"/>
    <property type="match status" value="1"/>
</dbReference>
<organism evidence="3 4">
    <name type="scientific">Aspergillus sclerotioniger CBS 115572</name>
    <dbReference type="NCBI Taxonomy" id="1450535"/>
    <lineage>
        <taxon>Eukaryota</taxon>
        <taxon>Fungi</taxon>
        <taxon>Dikarya</taxon>
        <taxon>Ascomycota</taxon>
        <taxon>Pezizomycotina</taxon>
        <taxon>Eurotiomycetes</taxon>
        <taxon>Eurotiomycetidae</taxon>
        <taxon>Eurotiales</taxon>
        <taxon>Aspergillaceae</taxon>
        <taxon>Aspergillus</taxon>
        <taxon>Aspergillus subgen. Circumdati</taxon>
    </lineage>
</organism>
<dbReference type="SUPFAM" id="SSF56801">
    <property type="entry name" value="Acetyl-CoA synthetase-like"/>
    <property type="match status" value="1"/>
</dbReference>
<dbReference type="Pfam" id="PF00501">
    <property type="entry name" value="AMP-binding"/>
    <property type="match status" value="1"/>
</dbReference>
<dbReference type="OrthoDB" id="10253115at2759"/>
<evidence type="ECO:0000313" key="3">
    <source>
        <dbReference type="EMBL" id="PWY91868.1"/>
    </source>
</evidence>
<reference evidence="3 4" key="1">
    <citation type="submission" date="2016-12" db="EMBL/GenBank/DDBJ databases">
        <title>The genomes of Aspergillus section Nigri reveals drivers in fungal speciation.</title>
        <authorList>
            <consortium name="DOE Joint Genome Institute"/>
            <person name="Vesth T.C."/>
            <person name="Nybo J."/>
            <person name="Theobald S."/>
            <person name="Brandl J."/>
            <person name="Frisvad J.C."/>
            <person name="Nielsen K.F."/>
            <person name="Lyhne E.K."/>
            <person name="Kogle M.E."/>
            <person name="Kuo A."/>
            <person name="Riley R."/>
            <person name="Clum A."/>
            <person name="Nolan M."/>
            <person name="Lipzen A."/>
            <person name="Salamov A."/>
            <person name="Henrissat B."/>
            <person name="Wiebenga A."/>
            <person name="De Vries R.P."/>
            <person name="Grigoriev I.V."/>
            <person name="Mortensen U.H."/>
            <person name="Andersen M.R."/>
            <person name="Baker S.E."/>
        </authorList>
    </citation>
    <scope>NUCLEOTIDE SEQUENCE [LARGE SCALE GENOMIC DNA]</scope>
    <source>
        <strain evidence="3 4">CBS 115572</strain>
    </source>
</reference>
<keyword evidence="4" id="KW-1185">Reference proteome</keyword>
<dbReference type="Gene3D" id="3.30.300.30">
    <property type="match status" value="1"/>
</dbReference>
<comment type="caution">
    <text evidence="3">The sequence shown here is derived from an EMBL/GenBank/DDBJ whole genome shotgun (WGS) entry which is preliminary data.</text>
</comment>
<dbReference type="EMBL" id="MSFK01000008">
    <property type="protein sequence ID" value="PWY91868.1"/>
    <property type="molecule type" value="Genomic_DNA"/>
</dbReference>
<gene>
    <name evidence="3" type="ORF">BO94DRAFT_512952</name>
</gene>
<dbReference type="GO" id="GO:0031956">
    <property type="term" value="F:medium-chain fatty acid-CoA ligase activity"/>
    <property type="evidence" value="ECO:0007669"/>
    <property type="project" value="TreeGrafter"/>
</dbReference>
<proteinExistence type="predicted"/>
<dbReference type="InterPro" id="IPR045851">
    <property type="entry name" value="AMP-bd_C_sf"/>
</dbReference>
<dbReference type="PANTHER" id="PTHR43201:SF6">
    <property type="entry name" value="ACYL COA SYNTHETASE (EUROFUNG)"/>
    <property type="match status" value="1"/>
</dbReference>
<evidence type="ECO:0000259" key="1">
    <source>
        <dbReference type="Pfam" id="PF00501"/>
    </source>
</evidence>
<sequence length="564" mass="62259">MTPTPSIIQGPKEPELWSLTLGQLVHIQADRYSSKDAIIVPWTKARLSYLDLSRRSEMVAQGLLAMGVHKGSHVAIFSSDDERFIELFFAVGRIGAILVILNKTYTVAECERALQHSDSSLLFVGNVVNRQSTAPLLRHLQGHPRHILERIIMTRWDPQVAEPFSTWDSLLQKGSSVTMGYLLEAESQVHCEDTVALLFTSGTTGAPKAAMLSHFNIINNGRSMGDRLELTPDDVVCCPPPLFHCFGLVAGMLAAVTHGSAIVFPHADFDAAATVDALVAERCTLLHGVPAMLTAVLHHVRQTKAPIRGLRTGIIGGSKVPPTLLVELKKEMGYRDIVIAYGMTETSAASFMTKVSDTTNQKLDTVGTIMPHVSAKIVDQHHHVLPHGKRGELCVSGYLLQQGYYRNPSKTREVMIRDAVGVLWMHTGDEAAIDEQGYCHITGRVKDIIIRGGENVYPCEIEELLLSHPAVEQASVIGIPDDHYGEAVAAFLQLRVGHVKPSSEEVRDWVRQDLSRHKSPSYIFWVGPGETIERFPVTGSGKIRKDILREIGIQIPRQERMINL</sequence>
<feature type="domain" description="AMP-binding enzyme C-terminal" evidence="2">
    <location>
        <begin position="460"/>
        <end position="542"/>
    </location>
</feature>
<evidence type="ECO:0000259" key="2">
    <source>
        <dbReference type="Pfam" id="PF13193"/>
    </source>
</evidence>
<protein>
    <submittedName>
        <fullName evidence="3">Acetyl-CoA synthetase-like protein</fullName>
    </submittedName>
</protein>
<name>A0A317X4I8_9EURO</name>